<sequence length="186" mass="20271">MAFPKVEQDVVIEKLMELFRSVGYDGASLSQIAQATGLQKASLYHRFPGGKQAMAEAVLDQVAEWSRANITDVLTSSAPPADRLNKALAHITDLYDGGRKGCILRALSLGNEATVFQPQIGRLFQDWIAGFEQLGLDLGLSPDTARRLAYDVPVRIQGALVVAVTLNQPKLFTESVQAIKNQYLNA</sequence>
<protein>
    <submittedName>
        <fullName evidence="6">TetR/AcrR family transcriptional regulator</fullName>
    </submittedName>
</protein>
<dbReference type="EMBL" id="QXED01000005">
    <property type="protein sequence ID" value="RIV21143.1"/>
    <property type="molecule type" value="Genomic_DNA"/>
</dbReference>
<dbReference type="GO" id="GO:0003677">
    <property type="term" value="F:DNA binding"/>
    <property type="evidence" value="ECO:0007669"/>
    <property type="project" value="UniProtKB-UniRule"/>
</dbReference>
<name>A0A418M5K0_9BACT</name>
<dbReference type="InterPro" id="IPR036271">
    <property type="entry name" value="Tet_transcr_reg_TetR-rel_C_sf"/>
</dbReference>
<dbReference type="Proteomes" id="UP000283523">
    <property type="component" value="Unassembled WGS sequence"/>
</dbReference>
<keyword evidence="7" id="KW-1185">Reference proteome</keyword>
<dbReference type="InterPro" id="IPR001647">
    <property type="entry name" value="HTH_TetR"/>
</dbReference>
<dbReference type="Gene3D" id="1.10.357.10">
    <property type="entry name" value="Tetracycline Repressor, domain 2"/>
    <property type="match status" value="1"/>
</dbReference>
<dbReference type="SUPFAM" id="SSF48498">
    <property type="entry name" value="Tetracyclin repressor-like, C-terminal domain"/>
    <property type="match status" value="1"/>
</dbReference>
<dbReference type="OrthoDB" id="9789566at2"/>
<evidence type="ECO:0000256" key="4">
    <source>
        <dbReference type="PROSITE-ProRule" id="PRU00335"/>
    </source>
</evidence>
<organism evidence="6 7">
    <name type="scientific">Fibrisoma montanum</name>
    <dbReference type="NCBI Taxonomy" id="2305895"/>
    <lineage>
        <taxon>Bacteria</taxon>
        <taxon>Pseudomonadati</taxon>
        <taxon>Bacteroidota</taxon>
        <taxon>Cytophagia</taxon>
        <taxon>Cytophagales</taxon>
        <taxon>Spirosomataceae</taxon>
        <taxon>Fibrisoma</taxon>
    </lineage>
</organism>
<evidence type="ECO:0000313" key="6">
    <source>
        <dbReference type="EMBL" id="RIV21143.1"/>
    </source>
</evidence>
<reference evidence="6 7" key="1">
    <citation type="submission" date="2018-08" db="EMBL/GenBank/DDBJ databases">
        <title>Fibrisoma montanum sp. nov., isolated from Danxia mountain soil.</title>
        <authorList>
            <person name="Huang Y."/>
        </authorList>
    </citation>
    <scope>NUCLEOTIDE SEQUENCE [LARGE SCALE GENOMIC DNA]</scope>
    <source>
        <strain evidence="6 7">HYT19</strain>
    </source>
</reference>
<dbReference type="PROSITE" id="PS50977">
    <property type="entry name" value="HTH_TETR_2"/>
    <property type="match status" value="1"/>
</dbReference>
<accession>A0A418M5K0</accession>
<evidence type="ECO:0000256" key="2">
    <source>
        <dbReference type="ARBA" id="ARBA00023125"/>
    </source>
</evidence>
<proteinExistence type="predicted"/>
<feature type="domain" description="HTH tetR-type" evidence="5">
    <location>
        <begin position="5"/>
        <end position="65"/>
    </location>
</feature>
<evidence type="ECO:0000259" key="5">
    <source>
        <dbReference type="PROSITE" id="PS50977"/>
    </source>
</evidence>
<evidence type="ECO:0000313" key="7">
    <source>
        <dbReference type="Proteomes" id="UP000283523"/>
    </source>
</evidence>
<evidence type="ECO:0000256" key="3">
    <source>
        <dbReference type="ARBA" id="ARBA00023163"/>
    </source>
</evidence>
<feature type="DNA-binding region" description="H-T-H motif" evidence="4">
    <location>
        <begin position="28"/>
        <end position="47"/>
    </location>
</feature>
<keyword evidence="2 4" id="KW-0238">DNA-binding</keyword>
<dbReference type="PANTHER" id="PTHR47506:SF1">
    <property type="entry name" value="HTH-TYPE TRANSCRIPTIONAL REGULATOR YJDC"/>
    <property type="match status" value="1"/>
</dbReference>
<dbReference type="AlphaFoldDB" id="A0A418M5K0"/>
<keyword evidence="1" id="KW-0805">Transcription regulation</keyword>
<evidence type="ECO:0000256" key="1">
    <source>
        <dbReference type="ARBA" id="ARBA00023015"/>
    </source>
</evidence>
<keyword evidence="3" id="KW-0804">Transcription</keyword>
<dbReference type="InterPro" id="IPR009057">
    <property type="entry name" value="Homeodomain-like_sf"/>
</dbReference>
<comment type="caution">
    <text evidence="6">The sequence shown here is derived from an EMBL/GenBank/DDBJ whole genome shotgun (WGS) entry which is preliminary data.</text>
</comment>
<dbReference type="Pfam" id="PF00440">
    <property type="entry name" value="TetR_N"/>
    <property type="match status" value="1"/>
</dbReference>
<dbReference type="RefSeq" id="WP_119668934.1">
    <property type="nucleotide sequence ID" value="NZ_QXED01000005.1"/>
</dbReference>
<dbReference type="PANTHER" id="PTHR47506">
    <property type="entry name" value="TRANSCRIPTIONAL REGULATORY PROTEIN"/>
    <property type="match status" value="1"/>
</dbReference>
<dbReference type="SUPFAM" id="SSF46689">
    <property type="entry name" value="Homeodomain-like"/>
    <property type="match status" value="1"/>
</dbReference>
<gene>
    <name evidence="6" type="ORF">DYU11_17090</name>
</gene>